<dbReference type="InterPro" id="IPR023213">
    <property type="entry name" value="CAT-like_dom_sf"/>
</dbReference>
<reference evidence="3" key="1">
    <citation type="journal article" date="2011" name="Stand. Genomic Sci.">
        <title>Genome sequence of the filamentous, gliding Thiothrix nivea neotype strain (JP2(T)).</title>
        <authorList>
            <person name="Lapidus A."/>
            <person name="Nolan M."/>
            <person name="Lucas S."/>
            <person name="Glavina Del Rio T."/>
            <person name="Tice H."/>
            <person name="Cheng J.F."/>
            <person name="Tapia R."/>
            <person name="Han C."/>
            <person name="Goodwin L."/>
            <person name="Pitluck S."/>
            <person name="Liolios K."/>
            <person name="Pagani I."/>
            <person name="Ivanova N."/>
            <person name="Huntemann M."/>
            <person name="Mavromatis K."/>
            <person name="Mikhailova N."/>
            <person name="Pati A."/>
            <person name="Chen A."/>
            <person name="Palaniappan K."/>
            <person name="Land M."/>
            <person name="Brambilla E.M."/>
            <person name="Rohde M."/>
            <person name="Abt B."/>
            <person name="Verbarg S."/>
            <person name="Goker M."/>
            <person name="Bristow J."/>
            <person name="Eisen J.A."/>
            <person name="Markowitz V."/>
            <person name="Hugenholtz P."/>
            <person name="Kyrpides N.C."/>
            <person name="Klenk H.P."/>
            <person name="Woyke T."/>
        </authorList>
    </citation>
    <scope>NUCLEOTIDE SEQUENCE [LARGE SCALE GENOMIC DNA]</scope>
    <source>
        <strain evidence="3">ATCC 35100 / DSM 5205 / JP2</strain>
    </source>
</reference>
<dbReference type="GO" id="GO:0044550">
    <property type="term" value="P:secondary metabolite biosynthetic process"/>
    <property type="evidence" value="ECO:0007669"/>
    <property type="project" value="TreeGrafter"/>
</dbReference>
<protein>
    <submittedName>
        <fullName evidence="2">Condensation domain protein</fullName>
    </submittedName>
</protein>
<evidence type="ECO:0000259" key="1">
    <source>
        <dbReference type="PROSITE" id="PS50075"/>
    </source>
</evidence>
<dbReference type="Proteomes" id="UP000005317">
    <property type="component" value="Unassembled WGS sequence"/>
</dbReference>
<feature type="domain" description="Carrier" evidence="1">
    <location>
        <begin position="537"/>
        <end position="609"/>
    </location>
</feature>
<dbReference type="InterPro" id="IPR009081">
    <property type="entry name" value="PP-bd_ACP"/>
</dbReference>
<dbReference type="Gene3D" id="3.30.559.30">
    <property type="entry name" value="Nonribosomal peptide synthetase, condensation domain"/>
    <property type="match status" value="1"/>
</dbReference>
<dbReference type="GO" id="GO:0005829">
    <property type="term" value="C:cytosol"/>
    <property type="evidence" value="ECO:0007669"/>
    <property type="project" value="TreeGrafter"/>
</dbReference>
<dbReference type="PANTHER" id="PTHR45527:SF1">
    <property type="entry name" value="FATTY ACID SYNTHASE"/>
    <property type="match status" value="1"/>
</dbReference>
<sequence>MQSAQQLLTELNRLDIKLSLADGKLRCNAPKGAMTPALRDSIKQFKPALLQLLENQRQPESGANTGGTLTPIARNGELPLSYSQERIWLLSKLDPANHFTGNIHFVFRISGLLDIAALEQALNTLIQRHEVFRIRCASVDNRPVQTAIPSIRFQLPLQDLSALSPQTTENTITAICENHALEPFDLTAAPLLRAQLLKTADRQYLFLLATHLYIFDGWSTAVLLRELSALYTAFQAGKPSPLPPLGAQYADFAHWHHQWFEGGEAARQSAWWLTKLRDAQLFTGLPLDRPRPSGASANSASVEFTVPTFLTDAIRNLSQQVGVTLFISLLAAFQSLLYAYTRQEKLATGTIVSNRRLAETEAMIGSFANNILIASDFSSGMAFCKLLQQVAKTSREAYANQDLPFERLLGKLNPSLTANPLFRTMFVLHQHQSQPGSAAGLVLADLQVEKLPDVKVLSKYDLELVMVEHGGKLSGLFVYNADIFEPATIEALRNNFFQVLKQVTANPELALTELPTFATKPVSNSSLAISGTQEYTAPRTPGEAAITRVWQDVFGIERIGVHDRFTELGGHSLLAIRLLAVLKQELDLDIRLGDMDTFPTIAELAASDS</sequence>
<dbReference type="SUPFAM" id="SSF47336">
    <property type="entry name" value="ACP-like"/>
    <property type="match status" value="1"/>
</dbReference>
<dbReference type="OrthoDB" id="5618670at2"/>
<dbReference type="Pfam" id="PF00668">
    <property type="entry name" value="Condensation"/>
    <property type="match status" value="1"/>
</dbReference>
<dbReference type="InterPro" id="IPR001242">
    <property type="entry name" value="Condensation_dom"/>
</dbReference>
<dbReference type="RefSeq" id="WP_002710724.1">
    <property type="nucleotide sequence ID" value="NZ_JH651384.1"/>
</dbReference>
<dbReference type="Pfam" id="PF18563">
    <property type="entry name" value="TubC_N"/>
    <property type="match status" value="1"/>
</dbReference>
<dbReference type="Gene3D" id="1.10.10.1830">
    <property type="entry name" value="Non-ribosomal peptide synthase, adenylation domain"/>
    <property type="match status" value="1"/>
</dbReference>
<dbReference type="PANTHER" id="PTHR45527">
    <property type="entry name" value="NONRIBOSOMAL PEPTIDE SYNTHETASE"/>
    <property type="match status" value="1"/>
</dbReference>
<accession>A0A656HND7</accession>
<dbReference type="GO" id="GO:0003824">
    <property type="term" value="F:catalytic activity"/>
    <property type="evidence" value="ECO:0007669"/>
    <property type="project" value="InterPro"/>
</dbReference>
<dbReference type="Pfam" id="PF00550">
    <property type="entry name" value="PP-binding"/>
    <property type="match status" value="1"/>
</dbReference>
<dbReference type="PROSITE" id="PS50075">
    <property type="entry name" value="CARRIER"/>
    <property type="match status" value="1"/>
</dbReference>
<dbReference type="GO" id="GO:0043041">
    <property type="term" value="P:amino acid activation for nonribosomal peptide biosynthetic process"/>
    <property type="evidence" value="ECO:0007669"/>
    <property type="project" value="TreeGrafter"/>
</dbReference>
<evidence type="ECO:0000313" key="3">
    <source>
        <dbReference type="Proteomes" id="UP000005317"/>
    </source>
</evidence>
<proteinExistence type="predicted"/>
<evidence type="ECO:0000313" key="2">
    <source>
        <dbReference type="EMBL" id="EIJ36860.1"/>
    </source>
</evidence>
<dbReference type="EMBL" id="JH651384">
    <property type="protein sequence ID" value="EIJ36860.1"/>
    <property type="molecule type" value="Genomic_DNA"/>
</dbReference>
<dbReference type="Gene3D" id="1.10.1200.10">
    <property type="entry name" value="ACP-like"/>
    <property type="match status" value="1"/>
</dbReference>
<dbReference type="CDD" id="cd19531">
    <property type="entry name" value="LCL_NRPS-like"/>
    <property type="match status" value="1"/>
</dbReference>
<gene>
    <name evidence="2" type="ORF">Thini_4380</name>
</gene>
<name>A0A656HND7_THINJ</name>
<dbReference type="InterPro" id="IPR036736">
    <property type="entry name" value="ACP-like_sf"/>
</dbReference>
<dbReference type="SUPFAM" id="SSF52777">
    <property type="entry name" value="CoA-dependent acyltransferases"/>
    <property type="match status" value="2"/>
</dbReference>
<dbReference type="GO" id="GO:0031177">
    <property type="term" value="F:phosphopantetheine binding"/>
    <property type="evidence" value="ECO:0007669"/>
    <property type="project" value="TreeGrafter"/>
</dbReference>
<dbReference type="AlphaFoldDB" id="A0A656HND7"/>
<organism evidence="2 3">
    <name type="scientific">Thiothrix nivea (strain ATCC 35100 / DSM 5205 / JP2)</name>
    <dbReference type="NCBI Taxonomy" id="870187"/>
    <lineage>
        <taxon>Bacteria</taxon>
        <taxon>Pseudomonadati</taxon>
        <taxon>Pseudomonadota</taxon>
        <taxon>Gammaproteobacteria</taxon>
        <taxon>Thiotrichales</taxon>
        <taxon>Thiotrichaceae</taxon>
        <taxon>Thiothrix</taxon>
    </lineage>
</organism>
<keyword evidence="3" id="KW-1185">Reference proteome</keyword>
<dbReference type="InterPro" id="IPR041464">
    <property type="entry name" value="TubC_N"/>
</dbReference>
<dbReference type="InterPro" id="IPR044894">
    <property type="entry name" value="TubC_N_sf"/>
</dbReference>
<dbReference type="Gene3D" id="3.30.559.10">
    <property type="entry name" value="Chloramphenicol acetyltransferase-like domain"/>
    <property type="match status" value="1"/>
</dbReference>